<gene>
    <name evidence="5" type="ORF">SAMN05421665_2477</name>
</gene>
<dbReference type="PROSITE" id="PS51000">
    <property type="entry name" value="HTH_DEOR_2"/>
    <property type="match status" value="1"/>
</dbReference>
<dbReference type="SUPFAM" id="SSF100950">
    <property type="entry name" value="NagB/RpiA/CoA transferase-like"/>
    <property type="match status" value="1"/>
</dbReference>
<evidence type="ECO:0000256" key="2">
    <source>
        <dbReference type="ARBA" id="ARBA00023015"/>
    </source>
</evidence>
<dbReference type="PRINTS" id="PR00037">
    <property type="entry name" value="HTHLACR"/>
</dbReference>
<proteinExistence type="predicted"/>
<dbReference type="InterPro" id="IPR036388">
    <property type="entry name" value="WH-like_DNA-bd_sf"/>
</dbReference>
<dbReference type="SUPFAM" id="SSF46785">
    <property type="entry name" value="Winged helix' DNA-binding domain"/>
    <property type="match status" value="1"/>
</dbReference>
<accession>A0A1R3X9F5</accession>
<keyword evidence="3" id="KW-0804">Transcription</keyword>
<keyword evidence="2" id="KW-0805">Transcription regulation</keyword>
<dbReference type="Proteomes" id="UP000186997">
    <property type="component" value="Unassembled WGS sequence"/>
</dbReference>
<name>A0A1R3X9F5_9RHOB</name>
<dbReference type="STRING" id="287098.SAMN05421665_2477"/>
<dbReference type="Gene3D" id="3.40.50.1360">
    <property type="match status" value="1"/>
</dbReference>
<dbReference type="Pfam" id="PF00455">
    <property type="entry name" value="DeoRC"/>
    <property type="match status" value="1"/>
</dbReference>
<dbReference type="EMBL" id="FTPR01000002">
    <property type="protein sequence ID" value="SIT87637.1"/>
    <property type="molecule type" value="Genomic_DNA"/>
</dbReference>
<dbReference type="PANTHER" id="PTHR30363">
    <property type="entry name" value="HTH-TYPE TRANSCRIPTIONAL REGULATOR SRLR-RELATED"/>
    <property type="match status" value="1"/>
</dbReference>
<sequence length="319" mass="34860">MFVFVRFLLFSYFAGEMSSSLMSFPPRFCKTSVSALDGKILLLIVCGLTEAYENTPSDKHSFLGEKALVSNFRQQEILELARKEGKVTVDGLAEIYDVTVQTIRRDLSELAETGRLERVHGGAVIPSGVVNIVYNERRRLNEDGKRAIAAACAASIPDGASVFMNIGTTTEAVARELLDHENLLVVTNNLNIANTLAANHSCEIILTGGVLRRADGGLVGGLTAEMVKQFKFDFSVLGCSAIDEDGDLLDFDGQEVLVSRSAIQRSRNVMVVADHHKFQRKAPLTICSLADVTVLFTDGELPEKLVTDCQKWSTDIVNV</sequence>
<evidence type="ECO:0000256" key="3">
    <source>
        <dbReference type="ARBA" id="ARBA00023163"/>
    </source>
</evidence>
<feature type="domain" description="HTH deoR-type" evidence="4">
    <location>
        <begin position="70"/>
        <end position="125"/>
    </location>
</feature>
<dbReference type="Gene3D" id="1.10.10.10">
    <property type="entry name" value="Winged helix-like DNA-binding domain superfamily/Winged helix DNA-binding domain"/>
    <property type="match status" value="1"/>
</dbReference>
<organism evidence="5 6">
    <name type="scientific">Yoonia rosea</name>
    <dbReference type="NCBI Taxonomy" id="287098"/>
    <lineage>
        <taxon>Bacteria</taxon>
        <taxon>Pseudomonadati</taxon>
        <taxon>Pseudomonadota</taxon>
        <taxon>Alphaproteobacteria</taxon>
        <taxon>Rhodobacterales</taxon>
        <taxon>Paracoccaceae</taxon>
        <taxon>Yoonia</taxon>
    </lineage>
</organism>
<evidence type="ECO:0000313" key="6">
    <source>
        <dbReference type="Proteomes" id="UP000186997"/>
    </source>
</evidence>
<dbReference type="SMART" id="SM01134">
    <property type="entry name" value="DeoRC"/>
    <property type="match status" value="1"/>
</dbReference>
<reference evidence="6" key="1">
    <citation type="submission" date="2017-01" db="EMBL/GenBank/DDBJ databases">
        <authorList>
            <person name="Varghese N."/>
            <person name="Submissions S."/>
        </authorList>
    </citation>
    <scope>NUCLEOTIDE SEQUENCE [LARGE SCALE GENOMIC DNA]</scope>
    <source>
        <strain evidence="6">DSM 29591</strain>
    </source>
</reference>
<dbReference type="Pfam" id="PF08220">
    <property type="entry name" value="HTH_DeoR"/>
    <property type="match status" value="1"/>
</dbReference>
<dbReference type="InterPro" id="IPR036390">
    <property type="entry name" value="WH_DNA-bd_sf"/>
</dbReference>
<dbReference type="PANTHER" id="PTHR30363:SF4">
    <property type="entry name" value="GLYCEROL-3-PHOSPHATE REGULON REPRESSOR"/>
    <property type="match status" value="1"/>
</dbReference>
<dbReference type="SMART" id="SM00420">
    <property type="entry name" value="HTH_DEOR"/>
    <property type="match status" value="1"/>
</dbReference>
<dbReference type="InterPro" id="IPR014036">
    <property type="entry name" value="DeoR-like_C"/>
</dbReference>
<dbReference type="InterPro" id="IPR037171">
    <property type="entry name" value="NagB/RpiA_transferase-like"/>
</dbReference>
<evidence type="ECO:0000256" key="1">
    <source>
        <dbReference type="ARBA" id="ARBA00022491"/>
    </source>
</evidence>
<keyword evidence="1" id="KW-0678">Repressor</keyword>
<dbReference type="GO" id="GO:0003700">
    <property type="term" value="F:DNA-binding transcription factor activity"/>
    <property type="evidence" value="ECO:0007669"/>
    <property type="project" value="InterPro"/>
</dbReference>
<keyword evidence="6" id="KW-1185">Reference proteome</keyword>
<protein>
    <submittedName>
        <fullName evidence="5">Transcriptional regulator, DeoR family</fullName>
    </submittedName>
</protein>
<evidence type="ECO:0000259" key="4">
    <source>
        <dbReference type="PROSITE" id="PS51000"/>
    </source>
</evidence>
<dbReference type="InterPro" id="IPR001034">
    <property type="entry name" value="DeoR_HTH"/>
</dbReference>
<dbReference type="InterPro" id="IPR050313">
    <property type="entry name" value="Carb_Metab_HTH_regulators"/>
</dbReference>
<dbReference type="AlphaFoldDB" id="A0A1R3X9F5"/>
<evidence type="ECO:0000313" key="5">
    <source>
        <dbReference type="EMBL" id="SIT87637.1"/>
    </source>
</evidence>